<gene>
    <name evidence="2" type="ORF">FHS37_006499</name>
</gene>
<evidence type="ECO:0000256" key="1">
    <source>
        <dbReference type="SAM" id="MobiDB-lite"/>
    </source>
</evidence>
<evidence type="ECO:0000313" key="2">
    <source>
        <dbReference type="EMBL" id="MBB4902402.1"/>
    </source>
</evidence>
<evidence type="ECO:0000313" key="3">
    <source>
        <dbReference type="Proteomes" id="UP000579523"/>
    </source>
</evidence>
<dbReference type="AlphaFoldDB" id="A0A7W7PW31"/>
<protein>
    <submittedName>
        <fullName evidence="2">Uncharacterized protein</fullName>
    </submittedName>
</protein>
<organism evidence="2 3">
    <name type="scientific">Streptomyces griseomycini</name>
    <dbReference type="NCBI Taxonomy" id="66895"/>
    <lineage>
        <taxon>Bacteria</taxon>
        <taxon>Bacillati</taxon>
        <taxon>Actinomycetota</taxon>
        <taxon>Actinomycetes</taxon>
        <taxon>Kitasatosporales</taxon>
        <taxon>Streptomycetaceae</taxon>
        <taxon>Streptomyces</taxon>
    </lineage>
</organism>
<feature type="region of interest" description="Disordered" evidence="1">
    <location>
        <begin position="60"/>
        <end position="79"/>
    </location>
</feature>
<reference evidence="2 3" key="1">
    <citation type="submission" date="2020-08" db="EMBL/GenBank/DDBJ databases">
        <title>Genomic Encyclopedia of Type Strains, Phase III (KMG-III): the genomes of soil and plant-associated and newly described type strains.</title>
        <authorList>
            <person name="Whitman W."/>
        </authorList>
    </citation>
    <scope>NUCLEOTIDE SEQUENCE [LARGE SCALE GENOMIC DNA]</scope>
    <source>
        <strain evidence="2 3">CECT 3273</strain>
    </source>
</reference>
<keyword evidence="3" id="KW-1185">Reference proteome</keyword>
<dbReference type="EMBL" id="JACHJI010000016">
    <property type="protein sequence ID" value="MBB4902402.1"/>
    <property type="molecule type" value="Genomic_DNA"/>
</dbReference>
<dbReference type="RefSeq" id="WP_184827694.1">
    <property type="nucleotide sequence ID" value="NZ_BMTK01000023.1"/>
</dbReference>
<comment type="caution">
    <text evidence="2">The sequence shown here is derived from an EMBL/GenBank/DDBJ whole genome shotgun (WGS) entry which is preliminary data.</text>
</comment>
<name>A0A7W7PW31_9ACTN</name>
<accession>A0A7W7PW31</accession>
<sequence length="152" mass="15824">MPLDEQLPQGFVLLPRLLDAAGTAALGEAAEAVLARATERTPDGVADVTVRPDGSRLERVGGTTVRWDPDARPSAVRGPAPVARLDPALEALWTDDRITGPVQHIVRSERLGPFTSDSTSSPRESEPTGLPADAARTDASGTVTAEAPVAPS</sequence>
<feature type="region of interest" description="Disordered" evidence="1">
    <location>
        <begin position="106"/>
        <end position="152"/>
    </location>
</feature>
<dbReference type="Proteomes" id="UP000579523">
    <property type="component" value="Unassembled WGS sequence"/>
</dbReference>
<proteinExistence type="predicted"/>